<proteinExistence type="predicted"/>
<dbReference type="InterPro" id="IPR026838">
    <property type="entry name" value="YheC/D"/>
</dbReference>
<sequence length="350" mass="40008">MRHIVGVLLDRDTFKGLPKGRTGTERIQLYNKAAKKLGLKLFYMSLHQIGKTSALGYTYTGRSYKLVRRSIPRVTHNRSITLSPYLKRKLQMLSQSSIVFNRQNRYDKHRIHKLLDKESTLSKYLPVSSKYSRKKLLKAMDKYPALFIKPTNNSVGNGIMKIARSQDGKFHLHWKKGDPKQVSRKAAAAFIQKKVSHQTYMIQEGIPLATYKGRPYDLRVSVQRSAGGAWQVTGIVGKVAGRGRHVTNVAKGGKVKKVRELFGHSGFQPEKMIAAVENVSLSIARHLSEKLPHLADIGLDMGIDKEGRIKFIEMNGRDQRYAFRKAKMNETFYRSYENPLKYAKFLLNKR</sequence>
<dbReference type="Proteomes" id="UP001596044">
    <property type="component" value="Unassembled WGS sequence"/>
</dbReference>
<dbReference type="SUPFAM" id="SSF56059">
    <property type="entry name" value="Glutathione synthetase ATP-binding domain-like"/>
    <property type="match status" value="1"/>
</dbReference>
<dbReference type="Gene3D" id="3.30.470.20">
    <property type="entry name" value="ATP-grasp fold, B domain"/>
    <property type="match status" value="1"/>
</dbReference>
<gene>
    <name evidence="1" type="ORF">ACFPOG_09815</name>
</gene>
<dbReference type="EMBL" id="JBHSMJ010000009">
    <property type="protein sequence ID" value="MFC5448559.1"/>
    <property type="molecule type" value="Genomic_DNA"/>
</dbReference>
<organism evidence="1 2">
    <name type="scientific">Paenibacillus aestuarii</name>
    <dbReference type="NCBI Taxonomy" id="516965"/>
    <lineage>
        <taxon>Bacteria</taxon>
        <taxon>Bacillati</taxon>
        <taxon>Bacillota</taxon>
        <taxon>Bacilli</taxon>
        <taxon>Bacillales</taxon>
        <taxon>Paenibacillaceae</taxon>
        <taxon>Paenibacillus</taxon>
    </lineage>
</organism>
<keyword evidence="2" id="KW-1185">Reference proteome</keyword>
<name>A0ABW0K5I1_9BACL</name>
<evidence type="ECO:0000313" key="2">
    <source>
        <dbReference type="Proteomes" id="UP001596044"/>
    </source>
</evidence>
<dbReference type="RefSeq" id="WP_270878226.1">
    <property type="nucleotide sequence ID" value="NZ_JAQFVF010000018.1"/>
</dbReference>
<evidence type="ECO:0000313" key="1">
    <source>
        <dbReference type="EMBL" id="MFC5448559.1"/>
    </source>
</evidence>
<dbReference type="Pfam" id="PF14398">
    <property type="entry name" value="ATPgrasp_YheCD"/>
    <property type="match status" value="1"/>
</dbReference>
<accession>A0ABW0K5I1</accession>
<reference evidence="2" key="1">
    <citation type="journal article" date="2019" name="Int. J. Syst. Evol. Microbiol.">
        <title>The Global Catalogue of Microorganisms (GCM) 10K type strain sequencing project: providing services to taxonomists for standard genome sequencing and annotation.</title>
        <authorList>
            <consortium name="The Broad Institute Genomics Platform"/>
            <consortium name="The Broad Institute Genome Sequencing Center for Infectious Disease"/>
            <person name="Wu L."/>
            <person name="Ma J."/>
        </authorList>
    </citation>
    <scope>NUCLEOTIDE SEQUENCE [LARGE SCALE GENOMIC DNA]</scope>
    <source>
        <strain evidence="2">KACC 11904</strain>
    </source>
</reference>
<protein>
    <submittedName>
        <fullName evidence="1">YheC/YheD family protein</fullName>
    </submittedName>
</protein>
<comment type="caution">
    <text evidence="1">The sequence shown here is derived from an EMBL/GenBank/DDBJ whole genome shotgun (WGS) entry which is preliminary data.</text>
</comment>